<protein>
    <submittedName>
        <fullName evidence="5">8-oxo-dGTP diphosphatase</fullName>
    </submittedName>
</protein>
<dbReference type="GO" id="GO:0006167">
    <property type="term" value="P:AMP biosynthetic process"/>
    <property type="evidence" value="ECO:0007669"/>
    <property type="project" value="TreeGrafter"/>
</dbReference>
<dbReference type="PRINTS" id="PR00502">
    <property type="entry name" value="NUDIXFAMILY"/>
</dbReference>
<evidence type="ECO:0000313" key="5">
    <source>
        <dbReference type="EMBL" id="REF97756.1"/>
    </source>
</evidence>
<dbReference type="Gene3D" id="3.90.79.10">
    <property type="entry name" value="Nucleoside Triphosphate Pyrophosphohydrolase"/>
    <property type="match status" value="1"/>
</dbReference>
<dbReference type="InterPro" id="IPR051325">
    <property type="entry name" value="Nudix_hydrolase_domain"/>
</dbReference>
<evidence type="ECO:0000313" key="6">
    <source>
        <dbReference type="Proteomes" id="UP000256913"/>
    </source>
</evidence>
<evidence type="ECO:0000256" key="1">
    <source>
        <dbReference type="ARBA" id="ARBA00005582"/>
    </source>
</evidence>
<dbReference type="CDD" id="cd03673">
    <property type="entry name" value="NUDIX_Ap6A_hydrolase"/>
    <property type="match status" value="1"/>
</dbReference>
<evidence type="ECO:0000256" key="2">
    <source>
        <dbReference type="ARBA" id="ARBA00022801"/>
    </source>
</evidence>
<dbReference type="InterPro" id="IPR020084">
    <property type="entry name" value="NUDIX_hydrolase_CS"/>
</dbReference>
<evidence type="ECO:0000259" key="4">
    <source>
        <dbReference type="PROSITE" id="PS51462"/>
    </source>
</evidence>
<dbReference type="EMBL" id="QUMQ01000001">
    <property type="protein sequence ID" value="REF97756.1"/>
    <property type="molecule type" value="Genomic_DNA"/>
</dbReference>
<sequence>MATLIRAAGGVVWRPAGDGVEICLVHRERYDDWSLPKGKLEAGEHPLAAAVREVSEETGVTAVPQVRLPGVSYTVREGFPKTVDYWSMRYVSDDPRLVAESDEVNAVRWLPVDEASGLLSYSHDVQVVRDFTALPAVTAVCGLARHAHAGKRGNWSGPDTARPLDKPGRARAKELAPLLALTRPAHLVSATPRRCVQTLEPLAALLDLAIVGDSALDEPKPGQDPEENALSAAGRLAELAAAGADFVACSQGKVMPAALARLLGSETPDDYRTAKGGGWLVAFSGERAVAADRL</sequence>
<keyword evidence="2 3" id="KW-0378">Hydrolase</keyword>
<dbReference type="Pfam" id="PF00300">
    <property type="entry name" value="His_Phos_1"/>
    <property type="match status" value="1"/>
</dbReference>
<dbReference type="PROSITE" id="PS51462">
    <property type="entry name" value="NUDIX"/>
    <property type="match status" value="1"/>
</dbReference>
<dbReference type="RefSeq" id="WP_116076373.1">
    <property type="nucleotide sequence ID" value="NZ_BONB01000041.1"/>
</dbReference>
<dbReference type="AlphaFoldDB" id="A0A3D9ZJZ8"/>
<gene>
    <name evidence="5" type="ORF">DFJ67_3763</name>
</gene>
<dbReference type="SUPFAM" id="SSF53254">
    <property type="entry name" value="Phosphoglycerate mutase-like"/>
    <property type="match status" value="1"/>
</dbReference>
<feature type="domain" description="Nudix hydrolase" evidence="4">
    <location>
        <begin position="3"/>
        <end position="133"/>
    </location>
</feature>
<keyword evidence="6" id="KW-1185">Reference proteome</keyword>
<reference evidence="5 6" key="1">
    <citation type="submission" date="2018-08" db="EMBL/GenBank/DDBJ databases">
        <title>Sequencing the genomes of 1000 actinobacteria strains.</title>
        <authorList>
            <person name="Klenk H.-P."/>
        </authorList>
    </citation>
    <scope>NUCLEOTIDE SEQUENCE [LARGE SCALE GENOMIC DNA]</scope>
    <source>
        <strain evidence="5 6">DSM 44099</strain>
    </source>
</reference>
<dbReference type="Gene3D" id="3.40.50.1240">
    <property type="entry name" value="Phosphoglycerate mutase-like"/>
    <property type="match status" value="1"/>
</dbReference>
<dbReference type="OrthoDB" id="4287477at2"/>
<dbReference type="InterPro" id="IPR000086">
    <property type="entry name" value="NUDIX_hydrolase_dom"/>
</dbReference>
<dbReference type="Proteomes" id="UP000256913">
    <property type="component" value="Unassembled WGS sequence"/>
</dbReference>
<evidence type="ECO:0000256" key="3">
    <source>
        <dbReference type="RuleBase" id="RU003476"/>
    </source>
</evidence>
<name>A0A3D9ZJZ8_9ACTN</name>
<dbReference type="PANTHER" id="PTHR21340">
    <property type="entry name" value="DIADENOSINE 5,5-P1,P4-TETRAPHOSPHATE PYROPHOSPHOHYDROLASE MUTT"/>
    <property type="match status" value="1"/>
</dbReference>
<dbReference type="Pfam" id="PF00293">
    <property type="entry name" value="NUDIX"/>
    <property type="match status" value="1"/>
</dbReference>
<dbReference type="InterPro" id="IPR020476">
    <property type="entry name" value="Nudix_hydrolase"/>
</dbReference>
<dbReference type="GO" id="GO:0004081">
    <property type="term" value="F:bis(5'-nucleosyl)-tetraphosphatase (asymmetrical) activity"/>
    <property type="evidence" value="ECO:0007669"/>
    <property type="project" value="TreeGrafter"/>
</dbReference>
<organism evidence="5 6">
    <name type="scientific">Asanoa ferruginea</name>
    <dbReference type="NCBI Taxonomy" id="53367"/>
    <lineage>
        <taxon>Bacteria</taxon>
        <taxon>Bacillati</taxon>
        <taxon>Actinomycetota</taxon>
        <taxon>Actinomycetes</taxon>
        <taxon>Micromonosporales</taxon>
        <taxon>Micromonosporaceae</taxon>
        <taxon>Asanoa</taxon>
    </lineage>
</organism>
<dbReference type="PANTHER" id="PTHR21340:SF0">
    <property type="entry name" value="BIS(5'-NUCLEOSYL)-TETRAPHOSPHATASE [ASYMMETRICAL]"/>
    <property type="match status" value="1"/>
</dbReference>
<dbReference type="InterPro" id="IPR015797">
    <property type="entry name" value="NUDIX_hydrolase-like_dom_sf"/>
</dbReference>
<dbReference type="CDD" id="cd07067">
    <property type="entry name" value="HP_PGM_like"/>
    <property type="match status" value="1"/>
</dbReference>
<accession>A0A3D9ZJZ8</accession>
<comment type="similarity">
    <text evidence="1 3">Belongs to the Nudix hydrolase family.</text>
</comment>
<dbReference type="SUPFAM" id="SSF55811">
    <property type="entry name" value="Nudix"/>
    <property type="match status" value="1"/>
</dbReference>
<dbReference type="InterPro" id="IPR029033">
    <property type="entry name" value="His_PPase_superfam"/>
</dbReference>
<dbReference type="InterPro" id="IPR013078">
    <property type="entry name" value="His_Pase_superF_clade-1"/>
</dbReference>
<dbReference type="PROSITE" id="PS00893">
    <property type="entry name" value="NUDIX_BOX"/>
    <property type="match status" value="1"/>
</dbReference>
<comment type="caution">
    <text evidence="5">The sequence shown here is derived from an EMBL/GenBank/DDBJ whole genome shotgun (WGS) entry which is preliminary data.</text>
</comment>
<dbReference type="GO" id="GO:0006754">
    <property type="term" value="P:ATP biosynthetic process"/>
    <property type="evidence" value="ECO:0007669"/>
    <property type="project" value="TreeGrafter"/>
</dbReference>
<proteinExistence type="inferred from homology"/>